<organism evidence="3">
    <name type="scientific">uncultured Sphingomonadaceae bacterium</name>
    <dbReference type="NCBI Taxonomy" id="169976"/>
    <lineage>
        <taxon>Bacteria</taxon>
        <taxon>Pseudomonadati</taxon>
        <taxon>Pseudomonadota</taxon>
        <taxon>Alphaproteobacteria</taxon>
        <taxon>Sphingomonadales</taxon>
        <taxon>Sphingomonadaceae</taxon>
        <taxon>environmental samples</taxon>
    </lineage>
</organism>
<evidence type="ECO:0000256" key="1">
    <source>
        <dbReference type="SAM" id="MobiDB-lite"/>
    </source>
</evidence>
<reference evidence="3" key="1">
    <citation type="submission" date="2020-02" db="EMBL/GenBank/DDBJ databases">
        <authorList>
            <person name="Meier V. D."/>
        </authorList>
    </citation>
    <scope>NUCLEOTIDE SEQUENCE</scope>
    <source>
        <strain evidence="3">AVDCRST_MAG91</strain>
    </source>
</reference>
<dbReference type="Pfam" id="PF21834">
    <property type="entry name" value="DUF6894"/>
    <property type="match status" value="1"/>
</dbReference>
<accession>A0A6J4U096</accession>
<gene>
    <name evidence="3" type="ORF">AVDCRST_MAG91-3289</name>
</gene>
<proteinExistence type="predicted"/>
<feature type="domain" description="DUF6894" evidence="2">
    <location>
        <begin position="3"/>
        <end position="70"/>
    </location>
</feature>
<protein>
    <recommendedName>
        <fullName evidence="2">DUF6894 domain-containing protein</fullName>
    </recommendedName>
</protein>
<dbReference type="InterPro" id="IPR054189">
    <property type="entry name" value="DUF6894"/>
</dbReference>
<feature type="non-terminal residue" evidence="3">
    <location>
        <position position="104"/>
    </location>
</feature>
<dbReference type="EMBL" id="CADCVX010000577">
    <property type="protein sequence ID" value="CAA9534912.1"/>
    <property type="molecule type" value="Genomic_DNA"/>
</dbReference>
<sequence length="104" mass="11557">MPRYFFDVQDGKSFPDYDGCELPDLDAARIEAVRLLGGMLRDEAETFWDGDDWRMSVCGVDRMELFSIRFMASMAPATHDMAPPTSPMPGAFAGTFGTSRMSTS</sequence>
<feature type="region of interest" description="Disordered" evidence="1">
    <location>
        <begin position="81"/>
        <end position="104"/>
    </location>
</feature>
<dbReference type="AlphaFoldDB" id="A0A6J4U096"/>
<evidence type="ECO:0000259" key="2">
    <source>
        <dbReference type="Pfam" id="PF21834"/>
    </source>
</evidence>
<name>A0A6J4U096_9SPHN</name>
<evidence type="ECO:0000313" key="3">
    <source>
        <dbReference type="EMBL" id="CAA9534912.1"/>
    </source>
</evidence>